<keyword evidence="5" id="KW-0808">Transferase</keyword>
<dbReference type="SMART" id="SM00387">
    <property type="entry name" value="HATPase_c"/>
    <property type="match status" value="1"/>
</dbReference>
<dbReference type="Gene3D" id="3.30.450.20">
    <property type="entry name" value="PAS domain"/>
    <property type="match status" value="3"/>
</dbReference>
<dbReference type="PANTHER" id="PTHR43547">
    <property type="entry name" value="TWO-COMPONENT HISTIDINE KINASE"/>
    <property type="match status" value="1"/>
</dbReference>
<dbReference type="GO" id="GO:0005886">
    <property type="term" value="C:plasma membrane"/>
    <property type="evidence" value="ECO:0007669"/>
    <property type="project" value="UniProtKB-SubCell"/>
</dbReference>
<keyword evidence="4 7" id="KW-0597">Phosphoprotein</keyword>
<dbReference type="SMART" id="SM00086">
    <property type="entry name" value="PAC"/>
    <property type="match status" value="2"/>
</dbReference>
<dbReference type="PANTHER" id="PTHR43547:SF2">
    <property type="entry name" value="HYBRID SIGNAL TRANSDUCTION HISTIDINE KINASE C"/>
    <property type="match status" value="1"/>
</dbReference>
<dbReference type="Gene3D" id="3.30.450.40">
    <property type="match status" value="1"/>
</dbReference>
<dbReference type="Gene3D" id="3.40.50.2300">
    <property type="match status" value="2"/>
</dbReference>
<dbReference type="FunFam" id="3.30.565.10:FF:000006">
    <property type="entry name" value="Sensor histidine kinase WalK"/>
    <property type="match status" value="1"/>
</dbReference>
<dbReference type="SMART" id="SM00448">
    <property type="entry name" value="REC"/>
    <property type="match status" value="2"/>
</dbReference>
<dbReference type="PROSITE" id="PS50113">
    <property type="entry name" value="PAC"/>
    <property type="match status" value="2"/>
</dbReference>
<evidence type="ECO:0000259" key="10">
    <source>
        <dbReference type="PROSITE" id="PS50112"/>
    </source>
</evidence>
<dbReference type="CDD" id="cd16922">
    <property type="entry name" value="HATPase_EvgS-ArcB-TorS-like"/>
    <property type="match status" value="1"/>
</dbReference>
<dbReference type="Pfam" id="PF02518">
    <property type="entry name" value="HATPase_c"/>
    <property type="match status" value="1"/>
</dbReference>
<dbReference type="Pfam" id="PF08448">
    <property type="entry name" value="PAS_4"/>
    <property type="match status" value="2"/>
</dbReference>
<dbReference type="SUPFAM" id="SSF55874">
    <property type="entry name" value="ATPase domain of HSP90 chaperone/DNA topoisomerase II/histidine kinase"/>
    <property type="match status" value="1"/>
</dbReference>
<dbReference type="EMBL" id="PDOC01000005">
    <property type="protein sequence ID" value="PIL45123.1"/>
    <property type="molecule type" value="Genomic_DNA"/>
</dbReference>
<feature type="domain" description="PAC" evidence="11">
    <location>
        <begin position="233"/>
        <end position="286"/>
    </location>
</feature>
<accession>A0A2G8TGI1</accession>
<evidence type="ECO:0000256" key="7">
    <source>
        <dbReference type="PROSITE-ProRule" id="PRU00169"/>
    </source>
</evidence>
<sequence>MKRSVEAYRPQMHKNKVKILLVDDQPANLLVLEAVLAELDEELVSVGSGEAALRAVFDHSFAVVLLDVLMPTMNGFETASLMRRHPRSQALPIIFLTAAATDDFPIEQAYALGAVDYLTKPFNPVVLRAKVSVFIDLYRKTAAIGLHHEERHQAALRARDERIRLILDSTRYYAFIGTDVERNITEWEGGAADILGWSADQALGRSADMIFAPEDRAAGVPQAEAARARDRGRALDRRWHLRRDGSRLYADGVMVPLRDDAAKLRGYAKIFRDATAEKLAAEQLATIEAERERLFGRLEAASLLTVGQRSALELAVSDAPLGDVLDVLANTAEEYAGGAGLAAILLADGERARLRHAAGPSLPREFMDAVDALPPGAQEGPAALAAASGDVVTAADIADGDSWPLFRDLALAHGLHACRAMPIVAPSGAVLGVFCWYRRQACEVPDDEDAALALLANTASLVIGQRHEEQERLAAEDRARDILESISEGFLAIDADWRISYANHAAERQTGIAREELAGALFWEVFAQMHGSAIEQGLRLSAAERSHVKFDSYYDPDGRWLEINSCPTPDGGIALYFRDDTDRRLAEQGIRRLAAVAEQSPDFIGITTPDAIGMFLNPAGRRLSGIPAEALISDYSLVDFFAPECRPFVRDVVLPALTGEPARWEGELRFADLSSGKVVPVYFKGFAVRDDRGDIIGLATVTRDITEQKSAEDALRRVAADLSEADHRKSEFLATLAHELRNPLAPIRTGLDLLRMAPADAGATERVVGMMDRQLSHLIHLVNDLLDVARITRGKIELKKRPVALETLVSMALETSVALIESSGHKLEVHLPPEPVVLDADTTRIVQVLSNLLNNAAKYTPAGGRIVLSAWTEQGQALVTVSDSGIGIPAESLGAVFEMFTQVRGHMDRAQGGLGIGLSLVRRLAELHGGSVAAASAGRGQGSTFTLRLPLGGSEGSRDGGRGAVAPAPGPALRVLVVDDNADAAESLAALLTILGHQPRVARDGHEGLAMAREFGPDLVFLDIGLPGMSGHQVAREIRATPALAQVALVALTGWGASADLLQAEDAGFDQHLTKPVTLEVLRGAAGARA</sequence>
<dbReference type="InterPro" id="IPR036890">
    <property type="entry name" value="HATPase_C_sf"/>
</dbReference>
<dbReference type="InterPro" id="IPR035965">
    <property type="entry name" value="PAS-like_dom_sf"/>
</dbReference>
<feature type="modified residue" description="4-aspartylphosphate" evidence="7">
    <location>
        <position position="1023"/>
    </location>
</feature>
<keyword evidence="6" id="KW-0418">Kinase</keyword>
<name>A0A2G8TGI1_9BURK</name>
<feature type="domain" description="PAC" evidence="11">
    <location>
        <begin position="664"/>
        <end position="717"/>
    </location>
</feature>
<dbReference type="Pfam" id="PF00512">
    <property type="entry name" value="HisKA"/>
    <property type="match status" value="1"/>
</dbReference>
<feature type="domain" description="Response regulatory" evidence="9">
    <location>
        <begin position="974"/>
        <end position="1090"/>
    </location>
</feature>
<dbReference type="SUPFAM" id="SSF55781">
    <property type="entry name" value="GAF domain-like"/>
    <property type="match status" value="1"/>
</dbReference>
<dbReference type="InterPro" id="IPR003594">
    <property type="entry name" value="HATPase_dom"/>
</dbReference>
<dbReference type="InterPro" id="IPR036097">
    <property type="entry name" value="HisK_dim/P_sf"/>
</dbReference>
<comment type="subcellular location">
    <subcellularLocation>
        <location evidence="2">Cell inner membrane</location>
        <topology evidence="2">Multi-pass membrane protein</topology>
    </subcellularLocation>
</comment>
<evidence type="ECO:0000256" key="3">
    <source>
        <dbReference type="ARBA" id="ARBA00012438"/>
    </source>
</evidence>
<dbReference type="InterPro" id="IPR013767">
    <property type="entry name" value="PAS_fold"/>
</dbReference>
<dbReference type="PROSITE" id="PS50109">
    <property type="entry name" value="HIS_KIN"/>
    <property type="match status" value="1"/>
</dbReference>
<comment type="catalytic activity">
    <reaction evidence="1">
        <text>ATP + protein L-histidine = ADP + protein N-phospho-L-histidine.</text>
        <dbReference type="EC" id="2.7.13.3"/>
    </reaction>
</comment>
<reference evidence="12 13" key="1">
    <citation type="submission" date="2017-10" db="EMBL/GenBank/DDBJ databases">
        <title>Massilia psychrophilum sp. nov., a novel purple-pigmented bacterium isolated from Tianshan glacier, Xinjiang Municipality, China.</title>
        <authorList>
            <person name="Wang H."/>
        </authorList>
    </citation>
    <scope>NUCLEOTIDE SEQUENCE [LARGE SCALE GENOMIC DNA]</scope>
    <source>
        <strain evidence="12 13">JCM 30074</strain>
    </source>
</reference>
<evidence type="ECO:0000313" key="13">
    <source>
        <dbReference type="Proteomes" id="UP000230390"/>
    </source>
</evidence>
<dbReference type="SUPFAM" id="SSF47384">
    <property type="entry name" value="Homodimeric domain of signal transducing histidine kinase"/>
    <property type="match status" value="1"/>
</dbReference>
<evidence type="ECO:0000256" key="2">
    <source>
        <dbReference type="ARBA" id="ARBA00004429"/>
    </source>
</evidence>
<comment type="caution">
    <text evidence="12">The sequence shown here is derived from an EMBL/GenBank/DDBJ whole genome shotgun (WGS) entry which is preliminary data.</text>
</comment>
<dbReference type="InterPro" id="IPR005467">
    <property type="entry name" value="His_kinase_dom"/>
</dbReference>
<dbReference type="InterPro" id="IPR029016">
    <property type="entry name" value="GAF-like_dom_sf"/>
</dbReference>
<dbReference type="PROSITE" id="PS50112">
    <property type="entry name" value="PAS"/>
    <property type="match status" value="3"/>
</dbReference>
<feature type="domain" description="Histidine kinase" evidence="8">
    <location>
        <begin position="735"/>
        <end position="953"/>
    </location>
</feature>
<dbReference type="CDD" id="cd00130">
    <property type="entry name" value="PAS"/>
    <property type="match status" value="3"/>
</dbReference>
<feature type="domain" description="PAS" evidence="10">
    <location>
        <begin position="589"/>
        <end position="660"/>
    </location>
</feature>
<dbReference type="CDD" id="cd17580">
    <property type="entry name" value="REC_2_DhkD-like"/>
    <property type="match status" value="1"/>
</dbReference>
<evidence type="ECO:0000256" key="4">
    <source>
        <dbReference type="ARBA" id="ARBA00022553"/>
    </source>
</evidence>
<dbReference type="NCBIfam" id="TIGR00229">
    <property type="entry name" value="sensory_box"/>
    <property type="match status" value="3"/>
</dbReference>
<dbReference type="SMART" id="SM00091">
    <property type="entry name" value="PAS"/>
    <property type="match status" value="3"/>
</dbReference>
<evidence type="ECO:0000256" key="6">
    <source>
        <dbReference type="ARBA" id="ARBA00022777"/>
    </source>
</evidence>
<protein>
    <recommendedName>
        <fullName evidence="3">histidine kinase</fullName>
        <ecNumber evidence="3">2.7.13.3</ecNumber>
    </recommendedName>
</protein>
<dbReference type="InterPro" id="IPR011006">
    <property type="entry name" value="CheY-like_superfamily"/>
</dbReference>
<dbReference type="PRINTS" id="PR00344">
    <property type="entry name" value="BCTRLSENSOR"/>
</dbReference>
<dbReference type="Gene3D" id="1.10.287.130">
    <property type="match status" value="1"/>
</dbReference>
<dbReference type="Pfam" id="PF13185">
    <property type="entry name" value="GAF_2"/>
    <property type="match status" value="1"/>
</dbReference>
<dbReference type="Proteomes" id="UP000230390">
    <property type="component" value="Unassembled WGS sequence"/>
</dbReference>
<evidence type="ECO:0000259" key="11">
    <source>
        <dbReference type="PROSITE" id="PS50113"/>
    </source>
</evidence>
<dbReference type="InterPro" id="IPR001789">
    <property type="entry name" value="Sig_transdc_resp-reg_receiver"/>
</dbReference>
<dbReference type="InterPro" id="IPR001610">
    <property type="entry name" value="PAC"/>
</dbReference>
<evidence type="ECO:0000259" key="9">
    <source>
        <dbReference type="PROSITE" id="PS50110"/>
    </source>
</evidence>
<dbReference type="SUPFAM" id="SSF55785">
    <property type="entry name" value="PYP-like sensor domain (PAS domain)"/>
    <property type="match status" value="3"/>
</dbReference>
<dbReference type="AlphaFoldDB" id="A0A2G8TGI1"/>
<dbReference type="SMART" id="SM00388">
    <property type="entry name" value="HisKA"/>
    <property type="match status" value="1"/>
</dbReference>
<dbReference type="Gene3D" id="3.30.565.10">
    <property type="entry name" value="Histidine kinase-like ATPase, C-terminal domain"/>
    <property type="match status" value="1"/>
</dbReference>
<dbReference type="InterPro" id="IPR000014">
    <property type="entry name" value="PAS"/>
</dbReference>
<evidence type="ECO:0000313" key="12">
    <source>
        <dbReference type="EMBL" id="PIL45123.1"/>
    </source>
</evidence>
<evidence type="ECO:0000256" key="5">
    <source>
        <dbReference type="ARBA" id="ARBA00022679"/>
    </source>
</evidence>
<feature type="domain" description="PAS" evidence="10">
    <location>
        <begin position="159"/>
        <end position="216"/>
    </location>
</feature>
<dbReference type="InterPro" id="IPR003018">
    <property type="entry name" value="GAF"/>
</dbReference>
<dbReference type="GO" id="GO:0000155">
    <property type="term" value="F:phosphorelay sensor kinase activity"/>
    <property type="evidence" value="ECO:0007669"/>
    <property type="project" value="InterPro"/>
</dbReference>
<feature type="modified residue" description="4-aspartylphosphate" evidence="7">
    <location>
        <position position="67"/>
    </location>
</feature>
<organism evidence="12 13">
    <name type="scientific">Massilia eurypsychrophila</name>
    <dbReference type="NCBI Taxonomy" id="1485217"/>
    <lineage>
        <taxon>Bacteria</taxon>
        <taxon>Pseudomonadati</taxon>
        <taxon>Pseudomonadota</taxon>
        <taxon>Betaproteobacteria</taxon>
        <taxon>Burkholderiales</taxon>
        <taxon>Oxalobacteraceae</taxon>
        <taxon>Telluria group</taxon>
        <taxon>Massilia</taxon>
    </lineage>
</organism>
<dbReference type="Pfam" id="PF00989">
    <property type="entry name" value="PAS"/>
    <property type="match status" value="1"/>
</dbReference>
<dbReference type="OrthoDB" id="8552871at2"/>
<dbReference type="GO" id="GO:0006355">
    <property type="term" value="P:regulation of DNA-templated transcription"/>
    <property type="evidence" value="ECO:0007669"/>
    <property type="project" value="InterPro"/>
</dbReference>
<dbReference type="PROSITE" id="PS50110">
    <property type="entry name" value="RESPONSE_REGULATORY"/>
    <property type="match status" value="2"/>
</dbReference>
<keyword evidence="13" id="KW-1185">Reference proteome</keyword>
<dbReference type="Pfam" id="PF00072">
    <property type="entry name" value="Response_reg"/>
    <property type="match status" value="2"/>
</dbReference>
<evidence type="ECO:0000259" key="8">
    <source>
        <dbReference type="PROSITE" id="PS50109"/>
    </source>
</evidence>
<dbReference type="InterPro" id="IPR000700">
    <property type="entry name" value="PAS-assoc_C"/>
</dbReference>
<dbReference type="CDD" id="cd00082">
    <property type="entry name" value="HisKA"/>
    <property type="match status" value="1"/>
</dbReference>
<dbReference type="InterPro" id="IPR013656">
    <property type="entry name" value="PAS_4"/>
</dbReference>
<dbReference type="EC" id="2.7.13.3" evidence="3"/>
<dbReference type="SUPFAM" id="SSF52172">
    <property type="entry name" value="CheY-like"/>
    <property type="match status" value="2"/>
</dbReference>
<evidence type="ECO:0000256" key="1">
    <source>
        <dbReference type="ARBA" id="ARBA00000085"/>
    </source>
</evidence>
<feature type="domain" description="PAS" evidence="10">
    <location>
        <begin position="475"/>
        <end position="519"/>
    </location>
</feature>
<gene>
    <name evidence="12" type="ORF">CR105_11720</name>
</gene>
<feature type="domain" description="Response regulatory" evidence="9">
    <location>
        <begin position="18"/>
        <end position="135"/>
    </location>
</feature>
<proteinExistence type="predicted"/>
<dbReference type="InterPro" id="IPR003661">
    <property type="entry name" value="HisK_dim/P_dom"/>
</dbReference>
<dbReference type="InterPro" id="IPR004358">
    <property type="entry name" value="Sig_transdc_His_kin-like_C"/>
</dbReference>